<dbReference type="Pfam" id="PF01636">
    <property type="entry name" value="APH"/>
    <property type="match status" value="1"/>
</dbReference>
<evidence type="ECO:0000313" key="3">
    <source>
        <dbReference type="Proteomes" id="UP000054729"/>
    </source>
</evidence>
<evidence type="ECO:0000313" key="2">
    <source>
        <dbReference type="EMBL" id="KTD74898.1"/>
    </source>
</evidence>
<keyword evidence="2" id="KW-0808">Transferase</keyword>
<dbReference type="PATRIC" id="fig|66969.6.peg.3192"/>
<dbReference type="PANTHER" id="PTHR21310">
    <property type="entry name" value="AMINOGLYCOSIDE PHOSPHOTRANSFERASE-RELATED-RELATED"/>
    <property type="match status" value="1"/>
</dbReference>
<protein>
    <submittedName>
        <fullName evidence="2">Phosphotransferase enzyme family protein</fullName>
    </submittedName>
</protein>
<dbReference type="EMBL" id="LNZB01000060">
    <property type="protein sequence ID" value="KTD74898.1"/>
    <property type="molecule type" value="Genomic_DNA"/>
</dbReference>
<dbReference type="GO" id="GO:0016740">
    <property type="term" value="F:transferase activity"/>
    <property type="evidence" value="ECO:0007669"/>
    <property type="project" value="UniProtKB-KW"/>
</dbReference>
<dbReference type="Proteomes" id="UP000054729">
    <property type="component" value="Unassembled WGS sequence"/>
</dbReference>
<accession>A0A0W1A0L1</accession>
<feature type="domain" description="Aminoglycoside phosphotransferase" evidence="1">
    <location>
        <begin position="37"/>
        <end position="275"/>
    </location>
</feature>
<name>A0A0W1A0L1_9GAMM</name>
<organism evidence="2 3">
    <name type="scientific">Legionella waltersii</name>
    <dbReference type="NCBI Taxonomy" id="66969"/>
    <lineage>
        <taxon>Bacteria</taxon>
        <taxon>Pseudomonadati</taxon>
        <taxon>Pseudomonadota</taxon>
        <taxon>Gammaproteobacteria</taxon>
        <taxon>Legionellales</taxon>
        <taxon>Legionellaceae</taxon>
        <taxon>Legionella</taxon>
    </lineage>
</organism>
<dbReference type="RefSeq" id="WP_058481549.1">
    <property type="nucleotide sequence ID" value="NZ_CAAAIQ010000010.1"/>
</dbReference>
<dbReference type="AlphaFoldDB" id="A0A0W1A0L1"/>
<dbReference type="InterPro" id="IPR011009">
    <property type="entry name" value="Kinase-like_dom_sf"/>
</dbReference>
<dbReference type="SUPFAM" id="SSF56112">
    <property type="entry name" value="Protein kinase-like (PK-like)"/>
    <property type="match status" value="1"/>
</dbReference>
<comment type="caution">
    <text evidence="2">The sequence shown here is derived from an EMBL/GenBank/DDBJ whole genome shotgun (WGS) entry which is preliminary data.</text>
</comment>
<sequence>MTFKANWEKVDEQIQLPVQTIESMVKMAFPNKKMSSYKIISGGCANLNIQINLEADNTPYILRVYLRDKEAAYREKNLSLLLKRTVPIPQVYFIGDYEHYRFAITEYIHGITLRDLLLGNQSYDLNSIMFSVGKMLSIIQTNRFDSAGFFNKELMVAEITTKDDLLQFDQECLKHTLVIQALGNEVLTKLKLHIDHFKSYIPDDHENHLVHGDFDPANILVDIKNGQWEITGILDWEFSFSGSPLWDVANMLRYAHQMPVQFEESFLKGLKEGYTLPPDFHISIHLLNLSSLLDCLARCPYGPHSNRCSDIHALINFFIKQLDNAL</sequence>
<reference evidence="2 3" key="1">
    <citation type="submission" date="2015-11" db="EMBL/GenBank/DDBJ databases">
        <title>Genomic analysis of 38 Legionella species identifies large and diverse effector repertoires.</title>
        <authorList>
            <person name="Burstein D."/>
            <person name="Amaro F."/>
            <person name="Zusman T."/>
            <person name="Lifshitz Z."/>
            <person name="Cohen O."/>
            <person name="Gilbert J.A."/>
            <person name="Pupko T."/>
            <person name="Shuman H.A."/>
            <person name="Segal G."/>
        </authorList>
    </citation>
    <scope>NUCLEOTIDE SEQUENCE [LARGE SCALE GENOMIC DNA]</scope>
    <source>
        <strain evidence="2 3">ATCC 51914</strain>
    </source>
</reference>
<dbReference type="OrthoDB" id="9799092at2"/>
<evidence type="ECO:0000259" key="1">
    <source>
        <dbReference type="Pfam" id="PF01636"/>
    </source>
</evidence>
<proteinExistence type="predicted"/>
<dbReference type="Gene3D" id="3.90.1200.10">
    <property type="match status" value="1"/>
</dbReference>
<dbReference type="STRING" id="66969.Lwal_2939"/>
<gene>
    <name evidence="2" type="ORF">Lwal_2939</name>
</gene>
<keyword evidence="3" id="KW-1185">Reference proteome</keyword>
<dbReference type="InterPro" id="IPR002575">
    <property type="entry name" value="Aminoglycoside_PTrfase"/>
</dbReference>
<dbReference type="InterPro" id="IPR051678">
    <property type="entry name" value="AGP_Transferase"/>
</dbReference>